<reference evidence="1 2" key="1">
    <citation type="submission" date="2014-11" db="EMBL/GenBank/DDBJ databases">
        <title>A Rickettsiales Symbiont of Amoebae With Ancient Features.</title>
        <authorList>
            <person name="Schulz F."/>
            <person name="Martijn J."/>
            <person name="Wascher F."/>
            <person name="Kostanjsek R."/>
            <person name="Ettema T.J."/>
            <person name="Horn M."/>
        </authorList>
    </citation>
    <scope>NUCLEOTIDE SEQUENCE [LARGE SCALE GENOMIC DNA]</scope>
    <source>
        <strain evidence="1 2">UWC36</strain>
    </source>
</reference>
<sequence length="228" mass="26216">MIHTYENLGFIEAVRYNHVKIVELLLESTPDQNKKEEMIQAWDNQVFLANAQSGSAEIFDLILEHVSDNKRDEILSHAKTDLVLTTAASHGYSKLLNKLLGLIPEPERSETINNYKLEPYMDMEKHFRVTQELANLKLVCKDVQQQLETQLQNRNNIPCELTRLILSFATGAASVDHMKKVSDVMSKVTEQAKYSHFPMTQVKFHNRGSFVRQMIEQKVDSNTQHLGF</sequence>
<accession>A0A0C1QXP0</accession>
<dbReference type="Gene3D" id="1.25.40.20">
    <property type="entry name" value="Ankyrin repeat-containing domain"/>
    <property type="match status" value="1"/>
</dbReference>
<comment type="caution">
    <text evidence="1">The sequence shown here is derived from an EMBL/GenBank/DDBJ whole genome shotgun (WGS) entry which is preliminary data.</text>
</comment>
<dbReference type="SUPFAM" id="SSF140860">
    <property type="entry name" value="Pseudo ankyrin repeat-like"/>
    <property type="match status" value="1"/>
</dbReference>
<evidence type="ECO:0000313" key="1">
    <source>
        <dbReference type="EMBL" id="KIE04810.1"/>
    </source>
</evidence>
<gene>
    <name evidence="1" type="ORF">NF27_FP00010</name>
</gene>
<evidence type="ECO:0008006" key="3">
    <source>
        <dbReference type="Google" id="ProtNLM"/>
    </source>
</evidence>
<keyword evidence="2" id="KW-1185">Reference proteome</keyword>
<dbReference type="AlphaFoldDB" id="A0A0C1QXP0"/>
<proteinExistence type="predicted"/>
<evidence type="ECO:0000313" key="2">
    <source>
        <dbReference type="Proteomes" id="UP000031258"/>
    </source>
</evidence>
<protein>
    <recommendedName>
        <fullName evidence="3">Ankyrin repeat-containing protein</fullName>
    </recommendedName>
</protein>
<name>A0A0C1QXP0_9RICK</name>
<dbReference type="Proteomes" id="UP000031258">
    <property type="component" value="Unassembled WGS sequence"/>
</dbReference>
<dbReference type="EMBL" id="JSWE01000141">
    <property type="protein sequence ID" value="KIE04810.1"/>
    <property type="molecule type" value="Genomic_DNA"/>
</dbReference>
<dbReference type="InterPro" id="IPR036770">
    <property type="entry name" value="Ankyrin_rpt-contain_sf"/>
</dbReference>
<organism evidence="1 2">
    <name type="scientific">Candidatus Jidaibacter acanthamoebae</name>
    <dbReference type="NCBI Taxonomy" id="86105"/>
    <lineage>
        <taxon>Bacteria</taxon>
        <taxon>Pseudomonadati</taxon>
        <taxon>Pseudomonadota</taxon>
        <taxon>Alphaproteobacteria</taxon>
        <taxon>Rickettsiales</taxon>
        <taxon>Candidatus Midichloriaceae</taxon>
        <taxon>Candidatus Jidaibacter</taxon>
    </lineage>
</organism>